<evidence type="ECO:0000256" key="25">
    <source>
        <dbReference type="SAM" id="Phobius"/>
    </source>
</evidence>
<comment type="function">
    <text evidence="23">Lysosomal dipeptide uniporter that selectively exports lysine, arginine or histidine-containing dipeptides with a net positive charge from the lysosome lumen into the cytosol. Could play a role in a specific type of protein O-glycosylation indirectly regulating macrophages migration and tissue invasion. Also essential for liver homeostasis.</text>
</comment>
<dbReference type="AlphaFoldDB" id="A0A336MK01"/>
<evidence type="ECO:0000256" key="4">
    <source>
        <dbReference type="ARBA" id="ARBA00022692"/>
    </source>
</evidence>
<evidence type="ECO:0000313" key="27">
    <source>
        <dbReference type="EMBL" id="SSX11162.1"/>
    </source>
</evidence>
<dbReference type="EMBL" id="UFQS01001478">
    <property type="protein sequence ID" value="SSX11162.1"/>
    <property type="molecule type" value="Genomic_DNA"/>
</dbReference>
<dbReference type="SUPFAM" id="SSF103473">
    <property type="entry name" value="MFS general substrate transporter"/>
    <property type="match status" value="1"/>
</dbReference>
<gene>
    <name evidence="28" type="primary">CSON002812</name>
</gene>
<comment type="catalytic activity">
    <reaction evidence="16">
        <text>L-lysyl-L-lysine(out) = L-lysyl-L-lysine(in)</text>
        <dbReference type="Rhea" id="RHEA:79403"/>
        <dbReference type="ChEBI" id="CHEBI:229956"/>
    </reaction>
</comment>
<dbReference type="OMA" id="CVLYYSA"/>
<evidence type="ECO:0000256" key="5">
    <source>
        <dbReference type="ARBA" id="ARBA00022989"/>
    </source>
</evidence>
<dbReference type="PANTHER" id="PTHR23512:SF3">
    <property type="entry name" value="MAJOR FACILITATOR SUPERFAMILY DOMAIN-CONTAINING PROTEIN 1"/>
    <property type="match status" value="1"/>
</dbReference>
<comment type="similarity">
    <text evidence="2">Belongs to the major facilitator superfamily.</text>
</comment>
<dbReference type="InterPro" id="IPR020846">
    <property type="entry name" value="MFS_dom"/>
</dbReference>
<dbReference type="PROSITE" id="PS50850">
    <property type="entry name" value="MFS"/>
    <property type="match status" value="1"/>
</dbReference>
<keyword evidence="7" id="KW-0458">Lysosome</keyword>
<accession>A0A336MK01</accession>
<keyword evidence="3" id="KW-0813">Transport</keyword>
<dbReference type="CDD" id="cd17340">
    <property type="entry name" value="MFS_MFSD1"/>
    <property type="match status" value="1"/>
</dbReference>
<evidence type="ECO:0000256" key="10">
    <source>
        <dbReference type="ARBA" id="ARBA00044881"/>
    </source>
</evidence>
<evidence type="ECO:0000259" key="26">
    <source>
        <dbReference type="PROSITE" id="PS50850"/>
    </source>
</evidence>
<dbReference type="GO" id="GO:0022857">
    <property type="term" value="F:transmembrane transporter activity"/>
    <property type="evidence" value="ECO:0007669"/>
    <property type="project" value="InterPro"/>
</dbReference>
<proteinExistence type="inferred from homology"/>
<evidence type="ECO:0000256" key="23">
    <source>
        <dbReference type="ARBA" id="ARBA00045709"/>
    </source>
</evidence>
<evidence type="ECO:0000256" key="9">
    <source>
        <dbReference type="ARBA" id="ARBA00044878"/>
    </source>
</evidence>
<evidence type="ECO:0000256" key="17">
    <source>
        <dbReference type="ARBA" id="ARBA00044903"/>
    </source>
</evidence>
<feature type="transmembrane region" description="Helical" evidence="25">
    <location>
        <begin position="97"/>
        <end position="119"/>
    </location>
</feature>
<feature type="transmembrane region" description="Helical" evidence="25">
    <location>
        <begin position="161"/>
        <end position="182"/>
    </location>
</feature>
<evidence type="ECO:0000256" key="21">
    <source>
        <dbReference type="ARBA" id="ARBA00044985"/>
    </source>
</evidence>
<evidence type="ECO:0000256" key="11">
    <source>
        <dbReference type="ARBA" id="ARBA00044884"/>
    </source>
</evidence>
<evidence type="ECO:0000256" key="20">
    <source>
        <dbReference type="ARBA" id="ARBA00044924"/>
    </source>
</evidence>
<evidence type="ECO:0000256" key="3">
    <source>
        <dbReference type="ARBA" id="ARBA00022448"/>
    </source>
</evidence>
<feature type="transmembrane region" description="Helical" evidence="25">
    <location>
        <begin position="346"/>
        <end position="368"/>
    </location>
</feature>
<feature type="transmembrane region" description="Helical" evidence="25">
    <location>
        <begin position="322"/>
        <end position="339"/>
    </location>
</feature>
<dbReference type="VEuPathDB" id="VectorBase:CSON002812"/>
<evidence type="ECO:0000256" key="18">
    <source>
        <dbReference type="ARBA" id="ARBA00044912"/>
    </source>
</evidence>
<comment type="catalytic activity">
    <reaction evidence="13">
        <text>L-alpha-aminoacyl-L-lysine(out) = L-alpha-aminoacyl-L-lysine(in)</text>
        <dbReference type="Rhea" id="RHEA:79383"/>
        <dbReference type="ChEBI" id="CHEBI:229966"/>
    </reaction>
</comment>
<evidence type="ECO:0000256" key="12">
    <source>
        <dbReference type="ARBA" id="ARBA00044891"/>
    </source>
</evidence>
<evidence type="ECO:0000256" key="16">
    <source>
        <dbReference type="ARBA" id="ARBA00044900"/>
    </source>
</evidence>
<evidence type="ECO:0000256" key="7">
    <source>
        <dbReference type="ARBA" id="ARBA00023228"/>
    </source>
</evidence>
<comment type="catalytic activity">
    <reaction evidence="8">
        <text>L-lysyl-L-alanine(out) = L-lysyl-L-alanine(in)</text>
        <dbReference type="Rhea" id="RHEA:79399"/>
        <dbReference type="ChEBI" id="CHEBI:229954"/>
    </reaction>
</comment>
<dbReference type="InterPro" id="IPR052187">
    <property type="entry name" value="MFSD1"/>
</dbReference>
<evidence type="ECO:0000256" key="15">
    <source>
        <dbReference type="ARBA" id="ARBA00044899"/>
    </source>
</evidence>
<dbReference type="EMBL" id="UFQT01001478">
    <property type="protein sequence ID" value="SSX30732.1"/>
    <property type="molecule type" value="Genomic_DNA"/>
</dbReference>
<reference evidence="28" key="2">
    <citation type="submission" date="2018-07" db="EMBL/GenBank/DDBJ databases">
        <authorList>
            <person name="Quirk P.G."/>
            <person name="Krulwich T.A."/>
        </authorList>
    </citation>
    <scope>NUCLEOTIDE SEQUENCE</scope>
</reference>
<comment type="catalytic activity">
    <reaction evidence="12">
        <text>L-lysyl-L-alpha-amino acid(out) = L-lysyl-L-alpha-amino acid(in)</text>
        <dbReference type="Rhea" id="RHEA:79387"/>
        <dbReference type="ChEBI" id="CHEBI:229965"/>
    </reaction>
</comment>
<dbReference type="InterPro" id="IPR011701">
    <property type="entry name" value="MFS"/>
</dbReference>
<comment type="subunit">
    <text evidence="24">Homodimer. Interacts with lysosomal protein GLMP (via lumenal domain); the interaction starts while both proteins are still in the endoplasmic reticulum and is required for stabilization of MFSD1 in lysosomes but has no direct effect on its targeting to lysosomes or transporter activity.</text>
</comment>
<comment type="subcellular location">
    <subcellularLocation>
        <location evidence="1">Lysosome membrane</location>
        <topology evidence="1">Multi-pass membrane protein</topology>
    </subcellularLocation>
</comment>
<feature type="transmembrane region" description="Helical" evidence="25">
    <location>
        <begin position="60"/>
        <end position="77"/>
    </location>
</feature>
<comment type="catalytic activity">
    <reaction evidence="18">
        <text>L-histidyl-L-alpha-amino acid(out) = L-histidyl-L-alpha-amino acid(in)</text>
        <dbReference type="Rhea" id="RHEA:79379"/>
        <dbReference type="ChEBI" id="CHEBI:229964"/>
    </reaction>
</comment>
<feature type="transmembrane region" description="Helical" evidence="25">
    <location>
        <begin position="403"/>
        <end position="426"/>
    </location>
</feature>
<evidence type="ECO:0000256" key="6">
    <source>
        <dbReference type="ARBA" id="ARBA00023136"/>
    </source>
</evidence>
<name>A0A336MK01_CULSO</name>
<sequence>MPRIIDDADVRTPILQDVSDAENYETRKSSVPTIDNELQEVLTGCGATSCCNPSATLHRFIALILMCLVGFASYFCYDNPGALQDNFKSDLGLSTTQFVMLYSIYSWPNVILCFIGGFLMDRVFGIRLGTIIYMFILMVGQLIFAIGGLIDTFWLMVLGRFIFGIGAESLAVAQNNYAVLWFKGKELNMVFGLQLSFARVGSTVNFIVMEPLYKYVNQFYKGHTCIGVVLLFASITCVMSMLSALILGWMDKRAERILRRNTNASGEVARLSDVKTFKVSFWMVTVICVAYYVAIFPFIALGKVFFERKFGFEPEDANTVNSIVYIISAFASPALGLLIDKTGRNVLWVFLSIIATIVGHGILAFTFLNPYVGMITIGISYSMLASSLWPLVALIVPEYQLGTAYGICQSVQNLGLAVVTMISGVIVDKGGFFMLEIFFIGWLCIALIATIVIYLHDSGTQGVLNMSPRQRELRANFITSSAEEKINDSIENIPPGTTQQTAEIRNRYLNRVGVAADNVSTNNSDCEPLLE</sequence>
<comment type="catalytic activity">
    <reaction evidence="15">
        <text>L-arginyl-L-alpha-amino acid(out) = L-arginyl-L-alpha-amino acid(in)</text>
        <dbReference type="Rhea" id="RHEA:79371"/>
        <dbReference type="ChEBI" id="CHEBI:84315"/>
    </reaction>
</comment>
<keyword evidence="5 25" id="KW-1133">Transmembrane helix</keyword>
<comment type="catalytic activity">
    <reaction evidence="10">
        <text>L-alpha-aminoacyl-L-arginine(out) = L-alpha-aminoacyl-L-arginine(in)</text>
        <dbReference type="Rhea" id="RHEA:79367"/>
        <dbReference type="ChEBI" id="CHEBI:229968"/>
    </reaction>
</comment>
<feature type="transmembrane region" description="Helical" evidence="25">
    <location>
        <begin position="189"/>
        <end position="208"/>
    </location>
</feature>
<evidence type="ECO:0000313" key="28">
    <source>
        <dbReference type="EMBL" id="SSX30732.1"/>
    </source>
</evidence>
<feature type="transmembrane region" description="Helical" evidence="25">
    <location>
        <begin position="131"/>
        <end position="155"/>
    </location>
</feature>
<comment type="catalytic activity">
    <reaction evidence="19">
        <text>L-alanyl-L-lysine(out) = L-alanyl-L-lysine(in)</text>
        <dbReference type="Rhea" id="RHEA:79415"/>
        <dbReference type="ChEBI" id="CHEBI:192470"/>
    </reaction>
</comment>
<evidence type="ECO:0000256" key="2">
    <source>
        <dbReference type="ARBA" id="ARBA00008335"/>
    </source>
</evidence>
<comment type="catalytic activity">
    <reaction evidence="17">
        <text>L-arginyl-glycine(out) = L-arginyl-glycine(in)</text>
        <dbReference type="Rhea" id="RHEA:79391"/>
        <dbReference type="ChEBI" id="CHEBI:229955"/>
    </reaction>
</comment>
<feature type="transmembrane region" description="Helical" evidence="25">
    <location>
        <begin position="228"/>
        <end position="250"/>
    </location>
</feature>
<comment type="catalytic activity">
    <reaction evidence="20">
        <text>L-lysyl-glycine(out) = L-lysyl-glycine(in)</text>
        <dbReference type="Rhea" id="RHEA:79407"/>
        <dbReference type="ChEBI" id="CHEBI:191202"/>
    </reaction>
</comment>
<evidence type="ECO:0000256" key="19">
    <source>
        <dbReference type="ARBA" id="ARBA00044919"/>
    </source>
</evidence>
<comment type="catalytic activity">
    <reaction evidence="9">
        <text>L-histidyl-glycine(out) = L-histidyl-glycine(in)</text>
        <dbReference type="Rhea" id="RHEA:79395"/>
        <dbReference type="ChEBI" id="CHEBI:229957"/>
    </reaction>
</comment>
<feature type="transmembrane region" description="Helical" evidence="25">
    <location>
        <begin position="374"/>
        <end position="396"/>
    </location>
</feature>
<protein>
    <recommendedName>
        <fullName evidence="21">Lysosomal dipeptide transporter MFSD1</fullName>
    </recommendedName>
    <alternativeName>
        <fullName evidence="22">Major facilitator superfamily domain-containing protein 1</fullName>
    </alternativeName>
</protein>
<feature type="domain" description="Major facilitator superfamily (MFS) profile" evidence="26">
    <location>
        <begin position="62"/>
        <end position="461"/>
    </location>
</feature>
<evidence type="ECO:0000256" key="22">
    <source>
        <dbReference type="ARBA" id="ARBA00045018"/>
    </source>
</evidence>
<dbReference type="GO" id="GO:0005765">
    <property type="term" value="C:lysosomal membrane"/>
    <property type="evidence" value="ECO:0007669"/>
    <property type="project" value="UniProtKB-SubCell"/>
</dbReference>
<comment type="catalytic activity">
    <reaction evidence="14">
        <text>L-aspartyl-L-lysine(out) = L-aspartyl-L-lysine(in)</text>
        <dbReference type="Rhea" id="RHEA:79411"/>
        <dbReference type="ChEBI" id="CHEBI:229953"/>
    </reaction>
</comment>
<keyword evidence="6 25" id="KW-0472">Membrane</keyword>
<reference evidence="27" key="1">
    <citation type="submission" date="2018-04" db="EMBL/GenBank/DDBJ databases">
        <authorList>
            <person name="Go L.Y."/>
            <person name="Mitchell J.A."/>
        </authorList>
    </citation>
    <scope>NUCLEOTIDE SEQUENCE</scope>
    <source>
        <tissue evidence="27">Whole organism</tissue>
    </source>
</reference>
<organism evidence="28">
    <name type="scientific">Culicoides sonorensis</name>
    <name type="common">Biting midge</name>
    <dbReference type="NCBI Taxonomy" id="179676"/>
    <lineage>
        <taxon>Eukaryota</taxon>
        <taxon>Metazoa</taxon>
        <taxon>Ecdysozoa</taxon>
        <taxon>Arthropoda</taxon>
        <taxon>Hexapoda</taxon>
        <taxon>Insecta</taxon>
        <taxon>Pterygota</taxon>
        <taxon>Neoptera</taxon>
        <taxon>Endopterygota</taxon>
        <taxon>Diptera</taxon>
        <taxon>Nematocera</taxon>
        <taxon>Chironomoidea</taxon>
        <taxon>Ceratopogonidae</taxon>
        <taxon>Ceratopogoninae</taxon>
        <taxon>Culicoides</taxon>
        <taxon>Monoculicoides</taxon>
    </lineage>
</organism>
<evidence type="ECO:0000256" key="8">
    <source>
        <dbReference type="ARBA" id="ARBA00044876"/>
    </source>
</evidence>
<feature type="transmembrane region" description="Helical" evidence="25">
    <location>
        <begin position="432"/>
        <end position="455"/>
    </location>
</feature>
<dbReference type="InterPro" id="IPR036259">
    <property type="entry name" value="MFS_trans_sf"/>
</dbReference>
<comment type="catalytic activity">
    <reaction evidence="11">
        <text>L-alpha-aminoacyl-L-histidine(out) = L-alpha-aminoacyl-L-histidine(in)</text>
        <dbReference type="Rhea" id="RHEA:79375"/>
        <dbReference type="ChEBI" id="CHEBI:229967"/>
    </reaction>
</comment>
<evidence type="ECO:0000256" key="1">
    <source>
        <dbReference type="ARBA" id="ARBA00004155"/>
    </source>
</evidence>
<keyword evidence="4 25" id="KW-0812">Transmembrane</keyword>
<feature type="transmembrane region" description="Helical" evidence="25">
    <location>
        <begin position="279"/>
        <end position="302"/>
    </location>
</feature>
<dbReference type="PANTHER" id="PTHR23512">
    <property type="entry name" value="MAJOR FACILITATOR SUPERFAMILY DOMAIN-CONTAINING PROTEIN 1"/>
    <property type="match status" value="1"/>
</dbReference>
<dbReference type="Pfam" id="PF07690">
    <property type="entry name" value="MFS_1"/>
    <property type="match status" value="1"/>
</dbReference>
<evidence type="ECO:0000256" key="14">
    <source>
        <dbReference type="ARBA" id="ARBA00044898"/>
    </source>
</evidence>
<evidence type="ECO:0000256" key="24">
    <source>
        <dbReference type="ARBA" id="ARBA00046376"/>
    </source>
</evidence>
<evidence type="ECO:0000256" key="13">
    <source>
        <dbReference type="ARBA" id="ARBA00044893"/>
    </source>
</evidence>
<dbReference type="Gene3D" id="1.20.1250.20">
    <property type="entry name" value="MFS general substrate transporter like domains"/>
    <property type="match status" value="2"/>
</dbReference>